<dbReference type="VEuPathDB" id="FungiDB:RhiirA1_466997"/>
<evidence type="ECO:0000313" key="2">
    <source>
        <dbReference type="Proteomes" id="UP000234323"/>
    </source>
</evidence>
<dbReference type="VEuPathDB" id="FungiDB:RhiirFUN_024144"/>
<proteinExistence type="predicted"/>
<protein>
    <submittedName>
        <fullName evidence="1">Uncharacterized protein</fullName>
    </submittedName>
</protein>
<keyword evidence="2" id="KW-1185">Reference proteome</keyword>
<name>A0A2I1GZD3_9GLOM</name>
<reference evidence="1 2" key="1">
    <citation type="submission" date="2015-10" db="EMBL/GenBank/DDBJ databases">
        <title>Genome analyses suggest a sexual origin of heterokaryosis in a supposedly ancient asexual fungus.</title>
        <authorList>
            <person name="Ropars J."/>
            <person name="Sedzielewska K."/>
            <person name="Noel J."/>
            <person name="Charron P."/>
            <person name="Farinelli L."/>
            <person name="Marton T."/>
            <person name="Kruger M."/>
            <person name="Pelin A."/>
            <person name="Brachmann A."/>
            <person name="Corradi N."/>
        </authorList>
    </citation>
    <scope>NUCLEOTIDE SEQUENCE [LARGE SCALE GENOMIC DNA]</scope>
    <source>
        <strain evidence="1 2">A4</strain>
    </source>
</reference>
<sequence>MATTATGDQTKQARRTMAAKNNFGLRDPLQKWSNYSFRTHWKEYKGRQLSAGPDHYGLGLHEFPLAFCQSTSIRNDDERKNRISFEESGPPDRFSIENTNGIKFTSFGSEYNVFNRYKGTNSTMHVRDFDALSSANKRTISRNKGTEYDDIAAGSSGYRRCTNRGSIGILFSSFGQLRRVDSVGSDAQRTEFQPGECHFVYANSNYSQEKSTSEDHSSMLQMSTRDSKDGVSSISNHSSILVETFENVSDRSRFASSIGYNILTDSGAEDLFDYITCVKKYGFNHIIVIGEVEFGMIFSDCYGRIFKWDDASMMLWPRGDPKNLSNMKKGEDWLGWFVKDGVVYEYIRRPLRMTFPDLFTPTTRK</sequence>
<dbReference type="AlphaFoldDB" id="A0A2I1GZD3"/>
<evidence type="ECO:0000313" key="1">
    <source>
        <dbReference type="EMBL" id="PKY51995.1"/>
    </source>
</evidence>
<dbReference type="Proteomes" id="UP000234323">
    <property type="component" value="Unassembled WGS sequence"/>
</dbReference>
<accession>A0A2I1GZD3</accession>
<comment type="caution">
    <text evidence="1">The sequence shown here is derived from an EMBL/GenBank/DDBJ whole genome shotgun (WGS) entry which is preliminary data.</text>
</comment>
<organism evidence="1 2">
    <name type="scientific">Rhizophagus irregularis</name>
    <dbReference type="NCBI Taxonomy" id="588596"/>
    <lineage>
        <taxon>Eukaryota</taxon>
        <taxon>Fungi</taxon>
        <taxon>Fungi incertae sedis</taxon>
        <taxon>Mucoromycota</taxon>
        <taxon>Glomeromycotina</taxon>
        <taxon>Glomeromycetes</taxon>
        <taxon>Glomerales</taxon>
        <taxon>Glomeraceae</taxon>
        <taxon>Rhizophagus</taxon>
    </lineage>
</organism>
<gene>
    <name evidence="1" type="ORF">RhiirA4_469348</name>
</gene>
<dbReference type="VEuPathDB" id="FungiDB:FUN_013113"/>
<dbReference type="EMBL" id="LLXI01001118">
    <property type="protein sequence ID" value="PKY51995.1"/>
    <property type="molecule type" value="Genomic_DNA"/>
</dbReference>